<evidence type="ECO:0000313" key="3">
    <source>
        <dbReference type="Proteomes" id="UP001211907"/>
    </source>
</evidence>
<name>A0AAD5SSD0_9FUNG</name>
<sequence>MALHAELIRKWHDILRIFENTWPASFIQDLILAIITTIADPAKALFAATSDSYADNIDENSNSANNNANGDNEDNGNDLGNEVEEIDEALNDNGSYNAFSLSKRRRRLNQTQYNITENYQPTL</sequence>
<feature type="non-terminal residue" evidence="2">
    <location>
        <position position="123"/>
    </location>
</feature>
<evidence type="ECO:0000313" key="2">
    <source>
        <dbReference type="EMBL" id="KAJ3098883.1"/>
    </source>
</evidence>
<gene>
    <name evidence="2" type="ORF">HK100_004997</name>
</gene>
<reference evidence="2" key="1">
    <citation type="submission" date="2020-05" db="EMBL/GenBank/DDBJ databases">
        <title>Phylogenomic resolution of chytrid fungi.</title>
        <authorList>
            <person name="Stajich J.E."/>
            <person name="Amses K."/>
            <person name="Simmons R."/>
            <person name="Seto K."/>
            <person name="Myers J."/>
            <person name="Bonds A."/>
            <person name="Quandt C.A."/>
            <person name="Barry K."/>
            <person name="Liu P."/>
            <person name="Grigoriev I."/>
            <person name="Longcore J.E."/>
            <person name="James T.Y."/>
        </authorList>
    </citation>
    <scope>NUCLEOTIDE SEQUENCE</scope>
    <source>
        <strain evidence="2">JEL0513</strain>
    </source>
</reference>
<accession>A0AAD5SSD0</accession>
<feature type="compositionally biased region" description="Acidic residues" evidence="1">
    <location>
        <begin position="71"/>
        <end position="87"/>
    </location>
</feature>
<keyword evidence="3" id="KW-1185">Reference proteome</keyword>
<evidence type="ECO:0000256" key="1">
    <source>
        <dbReference type="SAM" id="MobiDB-lite"/>
    </source>
</evidence>
<feature type="region of interest" description="Disordered" evidence="1">
    <location>
        <begin position="56"/>
        <end position="87"/>
    </location>
</feature>
<feature type="compositionally biased region" description="Low complexity" evidence="1">
    <location>
        <begin position="59"/>
        <end position="70"/>
    </location>
</feature>
<organism evidence="2 3">
    <name type="scientific">Physocladia obscura</name>
    <dbReference type="NCBI Taxonomy" id="109957"/>
    <lineage>
        <taxon>Eukaryota</taxon>
        <taxon>Fungi</taxon>
        <taxon>Fungi incertae sedis</taxon>
        <taxon>Chytridiomycota</taxon>
        <taxon>Chytridiomycota incertae sedis</taxon>
        <taxon>Chytridiomycetes</taxon>
        <taxon>Chytridiales</taxon>
        <taxon>Chytriomycetaceae</taxon>
        <taxon>Physocladia</taxon>
    </lineage>
</organism>
<dbReference type="Proteomes" id="UP001211907">
    <property type="component" value="Unassembled WGS sequence"/>
</dbReference>
<dbReference type="AlphaFoldDB" id="A0AAD5SSD0"/>
<protein>
    <submittedName>
        <fullName evidence="2">Uncharacterized protein</fullName>
    </submittedName>
</protein>
<proteinExistence type="predicted"/>
<comment type="caution">
    <text evidence="2">The sequence shown here is derived from an EMBL/GenBank/DDBJ whole genome shotgun (WGS) entry which is preliminary data.</text>
</comment>
<dbReference type="EMBL" id="JADGJH010002386">
    <property type="protein sequence ID" value="KAJ3098883.1"/>
    <property type="molecule type" value="Genomic_DNA"/>
</dbReference>